<proteinExistence type="predicted"/>
<dbReference type="EMBL" id="LAZR01000798">
    <property type="protein sequence ID" value="KKN57572.1"/>
    <property type="molecule type" value="Genomic_DNA"/>
</dbReference>
<gene>
    <name evidence="1" type="ORF">LCGC14_0561180</name>
</gene>
<comment type="caution">
    <text evidence="1">The sequence shown here is derived from an EMBL/GenBank/DDBJ whole genome shotgun (WGS) entry which is preliminary data.</text>
</comment>
<evidence type="ECO:0000313" key="1">
    <source>
        <dbReference type="EMBL" id="KKN57572.1"/>
    </source>
</evidence>
<reference evidence="1" key="1">
    <citation type="journal article" date="2015" name="Nature">
        <title>Complex archaea that bridge the gap between prokaryotes and eukaryotes.</title>
        <authorList>
            <person name="Spang A."/>
            <person name="Saw J.H."/>
            <person name="Jorgensen S.L."/>
            <person name="Zaremba-Niedzwiedzka K."/>
            <person name="Martijn J."/>
            <person name="Lind A.E."/>
            <person name="van Eijk R."/>
            <person name="Schleper C."/>
            <person name="Guy L."/>
            <person name="Ettema T.J."/>
        </authorList>
    </citation>
    <scope>NUCLEOTIDE SEQUENCE</scope>
</reference>
<name>A0A0F9S5Q3_9ZZZZ</name>
<sequence length="49" mass="6105">MNNRDCLSHRNTMFFNAFDRLMQGKETPEYVHYRAQKRKRMIKKLRRST</sequence>
<organism evidence="1">
    <name type="scientific">marine sediment metagenome</name>
    <dbReference type="NCBI Taxonomy" id="412755"/>
    <lineage>
        <taxon>unclassified sequences</taxon>
        <taxon>metagenomes</taxon>
        <taxon>ecological metagenomes</taxon>
    </lineage>
</organism>
<accession>A0A0F9S5Q3</accession>
<dbReference type="AlphaFoldDB" id="A0A0F9S5Q3"/>
<protein>
    <submittedName>
        <fullName evidence="1">Uncharacterized protein</fullName>
    </submittedName>
</protein>